<evidence type="ECO:0000256" key="1">
    <source>
        <dbReference type="ARBA" id="ARBA00004571"/>
    </source>
</evidence>
<evidence type="ECO:0000256" key="2">
    <source>
        <dbReference type="ARBA" id="ARBA00008143"/>
    </source>
</evidence>
<dbReference type="InterPro" id="IPR039426">
    <property type="entry name" value="TonB-dep_rcpt-like"/>
</dbReference>
<keyword evidence="5 11" id="KW-0812">Transmembrane</keyword>
<dbReference type="CDD" id="cd01347">
    <property type="entry name" value="ligand_gated_channel"/>
    <property type="match status" value="1"/>
</dbReference>
<organism evidence="17 18">
    <name type="scientific">Vibrio hippocampi</name>
    <dbReference type="NCBI Taxonomy" id="654686"/>
    <lineage>
        <taxon>Bacteria</taxon>
        <taxon>Pseudomonadati</taxon>
        <taxon>Pseudomonadota</taxon>
        <taxon>Gammaproteobacteria</taxon>
        <taxon>Vibrionales</taxon>
        <taxon>Vibrionaceae</taxon>
        <taxon>Vibrio</taxon>
    </lineage>
</organism>
<feature type="chain" id="PRO_5046647918" evidence="14">
    <location>
        <begin position="22"/>
        <end position="732"/>
    </location>
</feature>
<evidence type="ECO:0000256" key="6">
    <source>
        <dbReference type="ARBA" id="ARBA00022729"/>
    </source>
</evidence>
<comment type="caution">
    <text evidence="17">The sequence shown here is derived from an EMBL/GenBank/DDBJ whole genome shotgun (WGS) entry which is preliminary data.</text>
</comment>
<evidence type="ECO:0000256" key="9">
    <source>
        <dbReference type="ARBA" id="ARBA00023170"/>
    </source>
</evidence>
<evidence type="ECO:0000256" key="8">
    <source>
        <dbReference type="ARBA" id="ARBA00023136"/>
    </source>
</evidence>
<evidence type="ECO:0000256" key="7">
    <source>
        <dbReference type="ARBA" id="ARBA00023077"/>
    </source>
</evidence>
<evidence type="ECO:0000256" key="5">
    <source>
        <dbReference type="ARBA" id="ARBA00022692"/>
    </source>
</evidence>
<dbReference type="Pfam" id="PF00593">
    <property type="entry name" value="TonB_dep_Rec_b-barrel"/>
    <property type="match status" value="1"/>
</dbReference>
<protein>
    <submittedName>
        <fullName evidence="17">Vitamin B12 transporter BtuB</fullName>
    </submittedName>
</protein>
<dbReference type="NCBIfam" id="TIGR01785">
    <property type="entry name" value="TonB-hemin"/>
    <property type="match status" value="1"/>
</dbReference>
<dbReference type="EMBL" id="CAKLCM010000003">
    <property type="protein sequence ID" value="CAH0529633.1"/>
    <property type="molecule type" value="Genomic_DNA"/>
</dbReference>
<comment type="similarity">
    <text evidence="2">Belongs to the TonB-dependent receptor family. Hemoglobin/haptoglobin binding protein subfamily.</text>
</comment>
<evidence type="ECO:0000313" key="17">
    <source>
        <dbReference type="EMBL" id="CAH0529633.1"/>
    </source>
</evidence>
<dbReference type="InterPro" id="IPR037066">
    <property type="entry name" value="Plug_dom_sf"/>
</dbReference>
<dbReference type="Pfam" id="PF07715">
    <property type="entry name" value="Plug"/>
    <property type="match status" value="1"/>
</dbReference>
<feature type="short sequence motif" description="TonB C-terminal box" evidence="12">
    <location>
        <begin position="715"/>
        <end position="732"/>
    </location>
</feature>
<dbReference type="InterPro" id="IPR010949">
    <property type="entry name" value="TonB_Hb/transfer/lactofer_rcpt"/>
</dbReference>
<dbReference type="InterPro" id="IPR011276">
    <property type="entry name" value="TonB_haem/Hb_rcpt"/>
</dbReference>
<dbReference type="InterPro" id="IPR000531">
    <property type="entry name" value="Beta-barrel_TonB"/>
</dbReference>
<evidence type="ECO:0000313" key="18">
    <source>
        <dbReference type="Proteomes" id="UP000838160"/>
    </source>
</evidence>
<dbReference type="InterPro" id="IPR010917">
    <property type="entry name" value="TonB_rcpt_CS"/>
</dbReference>
<keyword evidence="4 11" id="KW-1134">Transmembrane beta strand</keyword>
<feature type="domain" description="TonB-dependent receptor-like beta-barrel" evidence="15">
    <location>
        <begin position="242"/>
        <end position="694"/>
    </location>
</feature>
<dbReference type="SUPFAM" id="SSF56935">
    <property type="entry name" value="Porins"/>
    <property type="match status" value="1"/>
</dbReference>
<keyword evidence="18" id="KW-1185">Reference proteome</keyword>
<dbReference type="Gene3D" id="2.40.170.20">
    <property type="entry name" value="TonB-dependent receptor, beta-barrel domain"/>
    <property type="match status" value="1"/>
</dbReference>
<dbReference type="Gene3D" id="2.170.130.10">
    <property type="entry name" value="TonB-dependent receptor, plug domain"/>
    <property type="match status" value="1"/>
</dbReference>
<name>A0ABM8ZMW1_9VIBR</name>
<dbReference type="RefSeq" id="WP_237486217.1">
    <property type="nucleotide sequence ID" value="NZ_CAKLCM010000003.1"/>
</dbReference>
<keyword evidence="7 13" id="KW-0798">TonB box</keyword>
<dbReference type="PANTHER" id="PTHR30069">
    <property type="entry name" value="TONB-DEPENDENT OUTER MEMBRANE RECEPTOR"/>
    <property type="match status" value="1"/>
</dbReference>
<reference evidence="17" key="1">
    <citation type="submission" date="2021-12" db="EMBL/GenBank/DDBJ databases">
        <authorList>
            <person name="Rodrigo-Torres L."/>
            <person name="Arahal R. D."/>
            <person name="Lucena T."/>
        </authorList>
    </citation>
    <scope>NUCLEOTIDE SEQUENCE</scope>
    <source>
        <strain evidence="17">CECT 8226</strain>
    </source>
</reference>
<comment type="subcellular location">
    <subcellularLocation>
        <location evidence="1 11">Cell outer membrane</location>
        <topology evidence="1 11">Multi-pass membrane protein</topology>
    </subcellularLocation>
</comment>
<dbReference type="NCBIfam" id="TIGR01786">
    <property type="entry name" value="TonB-hemlactrns"/>
    <property type="match status" value="1"/>
</dbReference>
<evidence type="ECO:0000256" key="3">
    <source>
        <dbReference type="ARBA" id="ARBA00022448"/>
    </source>
</evidence>
<evidence type="ECO:0000259" key="15">
    <source>
        <dbReference type="Pfam" id="PF00593"/>
    </source>
</evidence>
<dbReference type="PROSITE" id="PS52016">
    <property type="entry name" value="TONB_DEPENDENT_REC_3"/>
    <property type="match status" value="1"/>
</dbReference>
<evidence type="ECO:0000256" key="14">
    <source>
        <dbReference type="SAM" id="SignalP"/>
    </source>
</evidence>
<sequence>MRNKTILASSIVLALSQGAHAEEAYTFDEVVVSATRTEQNKTDVSSSIESVDSEQIDSSLSTDLKDALKTTPGVDATTSGRFGISGFNIRGMDGDRVKVVVDGVQQVTPFNPGGGATQAIYPNAIELDTLTSIEVNKSASSTLYGSNALGGVVVLKTKDPEDFLVTDGDENRFGLKSSYSSKDEQFKNTLTWAMRQGDLETILIGTYAQGSETENYGGNNIEGDDRTSVDPADKELNNVLAKAYYNLNDANRVGIVFERYDYEYDENRLSGNEFNDYGPYGHFGYEDSTSNDSNVRTRYGINHEWKANNVIFDNLFWQVNYQTTETTNENYANVSIYDAAGYFGYTPGFTYDGGRNRIRQAEEKTWQIDSQFDKLLEFGNDYHELTYGFSYLHTDFSLYNRDIFFEDSSLNGPGSTTVPDAELIQWGVFAQDNMFLLDESLVINLGLRYDSFKATPSADAGFETEFDENSNDALTGQVGAVYHFNENLSTFAQISQGFKAPTVKQLYFEYDTGSEYIPNPDLEAEKSTSYEIGLRGQNDFTQFELVGYFNKYKDFIATVDLGENAATGKDQVTVVNLDKVEIKGIEYSQTLLLDRLSFVPQGIYSTVSLAYSEGEDKSTGQSLDSIAPLTGVFGFGYDNIAHRFGGLATLKVVDRKTDWYSDDNIETAGYGVFDVTAYYQPATDLTLRAGVFNLFDKKYFDYQDLSGYDSSDNYQRLSQPGRNWGVSLDYQF</sequence>
<keyword evidence="8 11" id="KW-0472">Membrane</keyword>
<dbReference type="Proteomes" id="UP000838160">
    <property type="component" value="Unassembled WGS sequence"/>
</dbReference>
<evidence type="ECO:0000256" key="12">
    <source>
        <dbReference type="PROSITE-ProRule" id="PRU10144"/>
    </source>
</evidence>
<evidence type="ECO:0000256" key="4">
    <source>
        <dbReference type="ARBA" id="ARBA00022452"/>
    </source>
</evidence>
<feature type="domain" description="TonB-dependent receptor plug" evidence="16">
    <location>
        <begin position="41"/>
        <end position="152"/>
    </location>
</feature>
<keyword evidence="3 11" id="KW-0813">Transport</keyword>
<keyword evidence="10 11" id="KW-0998">Cell outer membrane</keyword>
<accession>A0ABM8ZMW1</accession>
<dbReference type="InterPro" id="IPR012910">
    <property type="entry name" value="Plug_dom"/>
</dbReference>
<dbReference type="InterPro" id="IPR036942">
    <property type="entry name" value="Beta-barrel_TonB_sf"/>
</dbReference>
<proteinExistence type="inferred from homology"/>
<keyword evidence="9" id="KW-0675">Receptor</keyword>
<evidence type="ECO:0000256" key="13">
    <source>
        <dbReference type="RuleBase" id="RU003357"/>
    </source>
</evidence>
<keyword evidence="6 14" id="KW-0732">Signal</keyword>
<gene>
    <name evidence="17" type="primary">btuB_2</name>
    <name evidence="17" type="ORF">VHP8226_03388</name>
</gene>
<dbReference type="PROSITE" id="PS01156">
    <property type="entry name" value="TONB_DEPENDENT_REC_2"/>
    <property type="match status" value="1"/>
</dbReference>
<feature type="signal peptide" evidence="14">
    <location>
        <begin position="1"/>
        <end position="21"/>
    </location>
</feature>
<evidence type="ECO:0000256" key="10">
    <source>
        <dbReference type="ARBA" id="ARBA00023237"/>
    </source>
</evidence>
<evidence type="ECO:0000256" key="11">
    <source>
        <dbReference type="PROSITE-ProRule" id="PRU01360"/>
    </source>
</evidence>
<dbReference type="PANTHER" id="PTHR30069:SF29">
    <property type="entry name" value="HEMOGLOBIN AND HEMOGLOBIN-HAPTOGLOBIN-BINDING PROTEIN 1-RELATED"/>
    <property type="match status" value="1"/>
</dbReference>
<evidence type="ECO:0000259" key="16">
    <source>
        <dbReference type="Pfam" id="PF07715"/>
    </source>
</evidence>